<organism evidence="1 2">
    <name type="scientific">Camellia lanceoleosa</name>
    <dbReference type="NCBI Taxonomy" id="1840588"/>
    <lineage>
        <taxon>Eukaryota</taxon>
        <taxon>Viridiplantae</taxon>
        <taxon>Streptophyta</taxon>
        <taxon>Embryophyta</taxon>
        <taxon>Tracheophyta</taxon>
        <taxon>Spermatophyta</taxon>
        <taxon>Magnoliopsida</taxon>
        <taxon>eudicotyledons</taxon>
        <taxon>Gunneridae</taxon>
        <taxon>Pentapetalae</taxon>
        <taxon>asterids</taxon>
        <taxon>Ericales</taxon>
        <taxon>Theaceae</taxon>
        <taxon>Camellia</taxon>
    </lineage>
</organism>
<dbReference type="EMBL" id="CM045758">
    <property type="protein sequence ID" value="KAI8031293.1"/>
    <property type="molecule type" value="Genomic_DNA"/>
</dbReference>
<evidence type="ECO:0000313" key="1">
    <source>
        <dbReference type="EMBL" id="KAI8031293.1"/>
    </source>
</evidence>
<comment type="caution">
    <text evidence="1">The sequence shown here is derived from an EMBL/GenBank/DDBJ whole genome shotgun (WGS) entry which is preliminary data.</text>
</comment>
<accession>A0ACC0J0N4</accession>
<keyword evidence="2" id="KW-1185">Reference proteome</keyword>
<proteinExistence type="predicted"/>
<evidence type="ECO:0000313" key="2">
    <source>
        <dbReference type="Proteomes" id="UP001060215"/>
    </source>
</evidence>
<reference evidence="1 2" key="1">
    <citation type="journal article" date="2022" name="Plant J.">
        <title>Chromosome-level genome of Camellia lanceoleosa provides a valuable resource for understanding genome evolution and self-incompatibility.</title>
        <authorList>
            <person name="Gong W."/>
            <person name="Xiao S."/>
            <person name="Wang L."/>
            <person name="Liao Z."/>
            <person name="Chang Y."/>
            <person name="Mo W."/>
            <person name="Hu G."/>
            <person name="Li W."/>
            <person name="Zhao G."/>
            <person name="Zhu H."/>
            <person name="Hu X."/>
            <person name="Ji K."/>
            <person name="Xiang X."/>
            <person name="Song Q."/>
            <person name="Yuan D."/>
            <person name="Jin S."/>
            <person name="Zhang L."/>
        </authorList>
    </citation>
    <scope>NUCLEOTIDE SEQUENCE [LARGE SCALE GENOMIC DNA]</scope>
    <source>
        <strain evidence="1">SQ_2022a</strain>
    </source>
</reference>
<dbReference type="Proteomes" id="UP001060215">
    <property type="component" value="Chromosome 1"/>
</dbReference>
<name>A0ACC0J0N4_9ERIC</name>
<protein>
    <submittedName>
        <fullName evidence="1">Clathrin assembly protein</fullName>
    </submittedName>
</protein>
<sequence length="453" mass="49662">MTDHSQPEVEVGIVEEGAPRSKEVGEDKHPVGAQPSSSGASSAVERVNTAARHLSVVVGMPLIDAFECSNLLGNTMVAYERMLGAIDDAAVRDASRFSPAMGKVKKLRDLIGVIKDKASLSKAALLSKPNTLSLHLAVLRATTHSSSTPPDVKHLESLLSLGDASRATASALVESLMDRLHRTGDSSVVLKCLLTIHHIINRGPFILQDQLSIFPSFGGHNYLKLSAFRDGATATTWVLSAWVRWYARYLETLLSTSRTLGFFLCSCSSSLEKDKQDERLSSFMTVDLIRDADSLVGLIEEICKAPDSLHVEGNRLLDEIMGLVGCDYLSAVNEVSLRLNEFMERLSGLSFGESVELMRCLNRLEDCKDRLVMGSFTIKKPSTETLWGLIGELKNRVGMINVYREGGKLVSVGRREKGTQSARFDDRVVKYGDSVQFSSSRFGLDKLSFMVLN</sequence>
<gene>
    <name evidence="1" type="ORF">LOK49_LG01G02245</name>
</gene>